<feature type="transmembrane region" description="Helical" evidence="6">
    <location>
        <begin position="112"/>
        <end position="138"/>
    </location>
</feature>
<name>A0A1M5YNM0_9FIRM</name>
<feature type="transmembrane region" description="Helical" evidence="6">
    <location>
        <begin position="144"/>
        <end position="163"/>
    </location>
</feature>
<dbReference type="InterPro" id="IPR001123">
    <property type="entry name" value="LeuE-type"/>
</dbReference>
<dbReference type="STRING" id="1121420.SAMN02746098_02584"/>
<evidence type="ECO:0000256" key="5">
    <source>
        <dbReference type="ARBA" id="ARBA00023136"/>
    </source>
</evidence>
<dbReference type="OrthoDB" id="5638726at2"/>
<dbReference type="AlphaFoldDB" id="A0A1M5YNM0"/>
<keyword evidence="2" id="KW-1003">Cell membrane</keyword>
<keyword evidence="4 6" id="KW-1133">Transmembrane helix</keyword>
<evidence type="ECO:0000256" key="2">
    <source>
        <dbReference type="ARBA" id="ARBA00022475"/>
    </source>
</evidence>
<keyword evidence="5 6" id="KW-0472">Membrane</keyword>
<dbReference type="PANTHER" id="PTHR30086:SF20">
    <property type="entry name" value="ARGININE EXPORTER PROTEIN ARGO-RELATED"/>
    <property type="match status" value="1"/>
</dbReference>
<dbReference type="GO" id="GO:0005886">
    <property type="term" value="C:plasma membrane"/>
    <property type="evidence" value="ECO:0007669"/>
    <property type="project" value="UniProtKB-SubCell"/>
</dbReference>
<dbReference type="PANTHER" id="PTHR30086">
    <property type="entry name" value="ARGININE EXPORTER PROTEIN ARGO"/>
    <property type="match status" value="1"/>
</dbReference>
<dbReference type="Pfam" id="PF01810">
    <property type="entry name" value="LysE"/>
    <property type="match status" value="1"/>
</dbReference>
<evidence type="ECO:0000313" key="7">
    <source>
        <dbReference type="EMBL" id="SHI13469.1"/>
    </source>
</evidence>
<keyword evidence="3 6" id="KW-0812">Transmembrane</keyword>
<organism evidence="7 8">
    <name type="scientific">Desulfosporosinus lacus DSM 15449</name>
    <dbReference type="NCBI Taxonomy" id="1121420"/>
    <lineage>
        <taxon>Bacteria</taxon>
        <taxon>Bacillati</taxon>
        <taxon>Bacillota</taxon>
        <taxon>Clostridia</taxon>
        <taxon>Eubacteriales</taxon>
        <taxon>Desulfitobacteriaceae</taxon>
        <taxon>Desulfosporosinus</taxon>
    </lineage>
</organism>
<feature type="transmembrane region" description="Helical" evidence="6">
    <location>
        <begin position="183"/>
        <end position="202"/>
    </location>
</feature>
<reference evidence="8" key="1">
    <citation type="submission" date="2016-11" db="EMBL/GenBank/DDBJ databases">
        <authorList>
            <person name="Varghese N."/>
            <person name="Submissions S."/>
        </authorList>
    </citation>
    <scope>NUCLEOTIDE SEQUENCE [LARGE SCALE GENOMIC DNA]</scope>
    <source>
        <strain evidence="8">DSM 15449</strain>
    </source>
</reference>
<feature type="transmembrane region" description="Helical" evidence="6">
    <location>
        <begin position="6"/>
        <end position="28"/>
    </location>
</feature>
<evidence type="ECO:0000256" key="1">
    <source>
        <dbReference type="ARBA" id="ARBA00004651"/>
    </source>
</evidence>
<dbReference type="GO" id="GO:0015171">
    <property type="term" value="F:amino acid transmembrane transporter activity"/>
    <property type="evidence" value="ECO:0007669"/>
    <property type="project" value="TreeGrafter"/>
</dbReference>
<protein>
    <submittedName>
        <fullName evidence="7">Threonine/homoserine/homoserine lactone efflux protein</fullName>
    </submittedName>
</protein>
<keyword evidence="8" id="KW-1185">Reference proteome</keyword>
<accession>A0A1M5YNM0</accession>
<feature type="transmembrane region" description="Helical" evidence="6">
    <location>
        <begin position="73"/>
        <end position="92"/>
    </location>
</feature>
<evidence type="ECO:0000256" key="4">
    <source>
        <dbReference type="ARBA" id="ARBA00022989"/>
    </source>
</evidence>
<evidence type="ECO:0000256" key="3">
    <source>
        <dbReference type="ARBA" id="ARBA00022692"/>
    </source>
</evidence>
<dbReference type="RefSeq" id="WP_073030137.1">
    <property type="nucleotide sequence ID" value="NZ_FQXJ01000008.1"/>
</dbReference>
<gene>
    <name evidence="7" type="ORF">SAMN02746098_02584</name>
</gene>
<evidence type="ECO:0000313" key="8">
    <source>
        <dbReference type="Proteomes" id="UP000183954"/>
    </source>
</evidence>
<dbReference type="Proteomes" id="UP000183954">
    <property type="component" value="Unassembled WGS sequence"/>
</dbReference>
<comment type="subcellular location">
    <subcellularLocation>
        <location evidence="1">Cell membrane</location>
        <topology evidence="1">Multi-pass membrane protein</topology>
    </subcellularLocation>
</comment>
<proteinExistence type="predicted"/>
<sequence>MDFDFLIKGIIIGFSIAAPVGPIGVLCIRRTLTEGRLSGFLSGLGAATADASYGMMAGFGLASISNFLIGQQIWLRIIGGIFLLYLGIKMFITKPSDEEVSSKRHGLIGSYISAFFLTIVNPMTIISFAAVFAGLGIGTIQTDYFSSLILVMGVFVGSGLWWLTLSSTVHVLGKRFDTKKLGWVNKVSGIIILIFGFIALASI</sequence>
<dbReference type="EMBL" id="FQXJ01000008">
    <property type="protein sequence ID" value="SHI13469.1"/>
    <property type="molecule type" value="Genomic_DNA"/>
</dbReference>
<feature type="transmembrane region" description="Helical" evidence="6">
    <location>
        <begin position="40"/>
        <end position="61"/>
    </location>
</feature>
<evidence type="ECO:0000256" key="6">
    <source>
        <dbReference type="SAM" id="Phobius"/>
    </source>
</evidence>